<comment type="subunit">
    <text evidence="5 16">Homodimer.</text>
</comment>
<dbReference type="AlphaFoldDB" id="A0A6L5YRZ6"/>
<keyword evidence="7 16" id="KW-0963">Cytoplasm</keyword>
<evidence type="ECO:0000256" key="2">
    <source>
        <dbReference type="ARBA" id="ARBA00001958"/>
    </source>
</evidence>
<evidence type="ECO:0000256" key="10">
    <source>
        <dbReference type="ARBA" id="ARBA00022777"/>
    </source>
</evidence>
<organism evidence="17 18">
    <name type="scientific">Roseburia porci</name>
    <dbReference type="NCBI Taxonomy" id="2605790"/>
    <lineage>
        <taxon>Bacteria</taxon>
        <taxon>Bacillati</taxon>
        <taxon>Bacillota</taxon>
        <taxon>Clostridia</taxon>
        <taxon>Lachnospirales</taxon>
        <taxon>Lachnospiraceae</taxon>
        <taxon>Roseburia</taxon>
    </lineage>
</organism>
<comment type="similarity">
    <text evidence="14 16">Belongs to the type III pantothenate kinase family.</text>
</comment>
<keyword evidence="8 16" id="KW-0808">Transferase</keyword>
<feature type="binding site" evidence="16">
    <location>
        <position position="134"/>
    </location>
    <ligand>
        <name>ATP</name>
        <dbReference type="ChEBI" id="CHEBI:30616"/>
    </ligand>
</feature>
<evidence type="ECO:0000256" key="3">
    <source>
        <dbReference type="ARBA" id="ARBA00004496"/>
    </source>
</evidence>
<dbReference type="GO" id="GO:0015937">
    <property type="term" value="P:coenzyme A biosynthetic process"/>
    <property type="evidence" value="ECO:0007669"/>
    <property type="project" value="UniProtKB-UniRule"/>
</dbReference>
<keyword evidence="9 16" id="KW-0547">Nucleotide-binding</keyword>
<feature type="binding site" evidence="16">
    <location>
        <position position="131"/>
    </location>
    <ligand>
        <name>K(+)</name>
        <dbReference type="ChEBI" id="CHEBI:29103"/>
    </ligand>
</feature>
<dbReference type="EC" id="2.7.1.33" evidence="6 16"/>
<comment type="catalytic activity">
    <reaction evidence="1 16">
        <text>(R)-pantothenate + ATP = (R)-4'-phosphopantothenate + ADP + H(+)</text>
        <dbReference type="Rhea" id="RHEA:16373"/>
        <dbReference type="ChEBI" id="CHEBI:10986"/>
        <dbReference type="ChEBI" id="CHEBI:15378"/>
        <dbReference type="ChEBI" id="CHEBI:29032"/>
        <dbReference type="ChEBI" id="CHEBI:30616"/>
        <dbReference type="ChEBI" id="CHEBI:456216"/>
        <dbReference type="EC" id="2.7.1.33"/>
    </reaction>
</comment>
<evidence type="ECO:0000313" key="18">
    <source>
        <dbReference type="Proteomes" id="UP000474024"/>
    </source>
</evidence>
<dbReference type="Gene3D" id="3.30.420.40">
    <property type="match status" value="2"/>
</dbReference>
<reference evidence="17 18" key="1">
    <citation type="submission" date="2019-08" db="EMBL/GenBank/DDBJ databases">
        <title>In-depth cultivation of the pig gut microbiome towards novel bacterial diversity and tailored functional studies.</title>
        <authorList>
            <person name="Wylensek D."/>
            <person name="Hitch T.C.A."/>
            <person name="Clavel T."/>
        </authorList>
    </citation>
    <scope>NUCLEOTIDE SEQUENCE [LARGE SCALE GENOMIC DNA]</scope>
    <source>
        <strain evidence="17 18">MUC/MUC-530-WT-4D</strain>
    </source>
</reference>
<comment type="cofactor">
    <cofactor evidence="16">
        <name>NH4(+)</name>
        <dbReference type="ChEBI" id="CHEBI:28938"/>
    </cofactor>
    <cofactor evidence="16">
        <name>K(+)</name>
        <dbReference type="ChEBI" id="CHEBI:29103"/>
    </cofactor>
    <text evidence="16">A monovalent cation. Ammonium or potassium.</text>
</comment>
<name>A0A6L5YRZ6_9FIRM</name>
<dbReference type="InterPro" id="IPR043129">
    <property type="entry name" value="ATPase_NBD"/>
</dbReference>
<dbReference type="GO" id="GO:0046872">
    <property type="term" value="F:metal ion binding"/>
    <property type="evidence" value="ECO:0007669"/>
    <property type="project" value="UniProtKB-KW"/>
</dbReference>
<evidence type="ECO:0000256" key="1">
    <source>
        <dbReference type="ARBA" id="ARBA00001206"/>
    </source>
</evidence>
<feature type="binding site" evidence="16">
    <location>
        <begin position="109"/>
        <end position="112"/>
    </location>
    <ligand>
        <name>substrate</name>
    </ligand>
</feature>
<dbReference type="UniPathway" id="UPA00241">
    <property type="reaction ID" value="UER00352"/>
</dbReference>
<dbReference type="CDD" id="cd24015">
    <property type="entry name" value="ASKHA_NBD_PanK-III"/>
    <property type="match status" value="1"/>
</dbReference>
<dbReference type="RefSeq" id="WP_154430108.1">
    <property type="nucleotide sequence ID" value="NZ_VUNI01000014.1"/>
</dbReference>
<dbReference type="NCBIfam" id="TIGR00671">
    <property type="entry name" value="baf"/>
    <property type="match status" value="1"/>
</dbReference>
<dbReference type="NCBIfam" id="NF009855">
    <property type="entry name" value="PRK13321.1"/>
    <property type="match status" value="1"/>
</dbReference>
<evidence type="ECO:0000256" key="8">
    <source>
        <dbReference type="ARBA" id="ARBA00022679"/>
    </source>
</evidence>
<keyword evidence="11 16" id="KW-0067">ATP-binding</keyword>
<evidence type="ECO:0000313" key="17">
    <source>
        <dbReference type="EMBL" id="MST75145.1"/>
    </source>
</evidence>
<keyword evidence="10 16" id="KW-0418">Kinase</keyword>
<dbReference type="GO" id="GO:0004594">
    <property type="term" value="F:pantothenate kinase activity"/>
    <property type="evidence" value="ECO:0007669"/>
    <property type="project" value="UniProtKB-UniRule"/>
</dbReference>
<dbReference type="InterPro" id="IPR004619">
    <property type="entry name" value="Type_III_PanK"/>
</dbReference>
<evidence type="ECO:0000256" key="11">
    <source>
        <dbReference type="ARBA" id="ARBA00022840"/>
    </source>
</evidence>
<comment type="caution">
    <text evidence="17">The sequence shown here is derived from an EMBL/GenBank/DDBJ whole genome shotgun (WGS) entry which is preliminary data.</text>
</comment>
<dbReference type="Pfam" id="PF03309">
    <property type="entry name" value="Pan_kinase"/>
    <property type="match status" value="1"/>
</dbReference>
<evidence type="ECO:0000256" key="5">
    <source>
        <dbReference type="ARBA" id="ARBA00011738"/>
    </source>
</evidence>
<sequence>MVLTIDVGNTNITVGVFDQEKDQMAASFRITTKMPRTSDEYAMILTTLIQNNNIEPGSINDAIICSVVPNIMHSLEGAMIKYFDIKPIIVESGIKTGIRIVTQNPQQIGADRIVDAVAAYEIYGGPVIVIDYGTATTYDLVDANGSFLYGVTAPGIRISAKALWQDAAKLPEIEIKKPQSILAKETISSMQAGLMYGQIGQTEYIIRKMQEEAQLGKIKVVATGGLGRIIANETESIDIYDSNLTLQGIYRVYKKQNRKTK</sequence>
<dbReference type="SUPFAM" id="SSF53067">
    <property type="entry name" value="Actin-like ATPase domain"/>
    <property type="match status" value="2"/>
</dbReference>
<feature type="binding site" evidence="16">
    <location>
        <begin position="6"/>
        <end position="13"/>
    </location>
    <ligand>
        <name>ATP</name>
        <dbReference type="ChEBI" id="CHEBI:30616"/>
    </ligand>
</feature>
<keyword evidence="16" id="KW-0479">Metal-binding</keyword>
<protein>
    <recommendedName>
        <fullName evidence="15 16">Type III pantothenate kinase</fullName>
        <ecNumber evidence="6 16">2.7.1.33</ecNumber>
    </recommendedName>
    <alternativeName>
        <fullName evidence="16">PanK-III</fullName>
    </alternativeName>
    <alternativeName>
        <fullName evidence="16">Pantothenic acid kinase</fullName>
    </alternativeName>
</protein>
<comment type="pathway">
    <text evidence="4 16">Cofactor biosynthesis; coenzyme A biosynthesis; CoA from (R)-pantothenate: step 1/5.</text>
</comment>
<keyword evidence="18" id="KW-1185">Reference proteome</keyword>
<dbReference type="Proteomes" id="UP000474024">
    <property type="component" value="Unassembled WGS sequence"/>
</dbReference>
<keyword evidence="13 16" id="KW-0173">Coenzyme A biosynthesis</keyword>
<evidence type="ECO:0000256" key="15">
    <source>
        <dbReference type="ARBA" id="ARBA00040883"/>
    </source>
</evidence>
<evidence type="ECO:0000256" key="7">
    <source>
        <dbReference type="ARBA" id="ARBA00022490"/>
    </source>
</evidence>
<evidence type="ECO:0000256" key="9">
    <source>
        <dbReference type="ARBA" id="ARBA00022741"/>
    </source>
</evidence>
<dbReference type="GO" id="GO:0005737">
    <property type="term" value="C:cytoplasm"/>
    <property type="evidence" value="ECO:0007669"/>
    <property type="project" value="UniProtKB-SubCell"/>
</dbReference>
<dbReference type="PANTHER" id="PTHR34265">
    <property type="entry name" value="TYPE III PANTOTHENATE KINASE"/>
    <property type="match status" value="1"/>
</dbReference>
<comment type="subcellular location">
    <subcellularLocation>
        <location evidence="3 16">Cytoplasm</location>
    </subcellularLocation>
</comment>
<evidence type="ECO:0000256" key="13">
    <source>
        <dbReference type="ARBA" id="ARBA00022993"/>
    </source>
</evidence>
<dbReference type="HAMAP" id="MF_01274">
    <property type="entry name" value="Pantothen_kinase_3"/>
    <property type="match status" value="1"/>
</dbReference>
<keyword evidence="12 16" id="KW-0630">Potassium</keyword>
<feature type="binding site" evidence="16">
    <location>
        <position position="186"/>
    </location>
    <ligand>
        <name>substrate</name>
    </ligand>
</feature>
<comment type="caution">
    <text evidence="16">Lacks conserved residue(s) required for the propagation of feature annotation.</text>
</comment>
<evidence type="ECO:0000256" key="16">
    <source>
        <dbReference type="HAMAP-Rule" id="MF_01274"/>
    </source>
</evidence>
<dbReference type="PANTHER" id="PTHR34265:SF1">
    <property type="entry name" value="TYPE III PANTOTHENATE KINASE"/>
    <property type="match status" value="1"/>
</dbReference>
<accession>A0A6L5YRZ6</accession>
<dbReference type="NCBIfam" id="NF009848">
    <property type="entry name" value="PRK13318.1-6"/>
    <property type="match status" value="1"/>
</dbReference>
<dbReference type="GO" id="GO:0005524">
    <property type="term" value="F:ATP binding"/>
    <property type="evidence" value="ECO:0007669"/>
    <property type="project" value="UniProtKB-UniRule"/>
</dbReference>
<proteinExistence type="inferred from homology"/>
<dbReference type="EMBL" id="VUNI01000014">
    <property type="protein sequence ID" value="MST75145.1"/>
    <property type="molecule type" value="Genomic_DNA"/>
</dbReference>
<comment type="cofactor">
    <cofactor evidence="2">
        <name>K(+)</name>
        <dbReference type="ChEBI" id="CHEBI:29103"/>
    </cofactor>
</comment>
<evidence type="ECO:0000256" key="12">
    <source>
        <dbReference type="ARBA" id="ARBA00022958"/>
    </source>
</evidence>
<feature type="active site" description="Proton acceptor" evidence="16">
    <location>
        <position position="111"/>
    </location>
</feature>
<gene>
    <name evidence="16" type="primary">coaX</name>
    <name evidence="17" type="ORF">FYJ75_08910</name>
</gene>
<comment type="function">
    <text evidence="16">Catalyzes the phosphorylation of pantothenate (Pan), the first step in CoA biosynthesis.</text>
</comment>
<evidence type="ECO:0000256" key="6">
    <source>
        <dbReference type="ARBA" id="ARBA00012102"/>
    </source>
</evidence>
<evidence type="ECO:0000256" key="4">
    <source>
        <dbReference type="ARBA" id="ARBA00005225"/>
    </source>
</evidence>
<evidence type="ECO:0000256" key="14">
    <source>
        <dbReference type="ARBA" id="ARBA00038036"/>
    </source>
</evidence>